<proteinExistence type="predicted"/>
<name>A0A6N9PZF6_9BACL</name>
<keyword evidence="1" id="KW-0812">Transmembrane</keyword>
<accession>A0A6N9PZF6</accession>
<evidence type="ECO:0000256" key="1">
    <source>
        <dbReference type="SAM" id="Phobius"/>
    </source>
</evidence>
<dbReference type="RefSeq" id="WP_160644120.1">
    <property type="nucleotide sequence ID" value="NZ_SIJB01000007.1"/>
</dbReference>
<dbReference type="AlphaFoldDB" id="A0A6N9PZF6"/>
<reference evidence="2 3" key="1">
    <citation type="submission" date="2019-01" db="EMBL/GenBank/DDBJ databases">
        <title>Chengkuizengella sp. nov., isolated from deep-sea sediment of East Pacific Ocean.</title>
        <authorList>
            <person name="Yang J."/>
            <person name="Lai Q."/>
            <person name="Shao Z."/>
        </authorList>
    </citation>
    <scope>NUCLEOTIDE SEQUENCE [LARGE SCALE GENOMIC DNA]</scope>
    <source>
        <strain evidence="2 3">YPA3-1-1</strain>
    </source>
</reference>
<protein>
    <submittedName>
        <fullName evidence="2">Uncharacterized protein</fullName>
    </submittedName>
</protein>
<comment type="caution">
    <text evidence="2">The sequence shown here is derived from an EMBL/GenBank/DDBJ whole genome shotgun (WGS) entry which is preliminary data.</text>
</comment>
<dbReference type="OrthoDB" id="9861369at2"/>
<evidence type="ECO:0000313" key="3">
    <source>
        <dbReference type="Proteomes" id="UP000448943"/>
    </source>
</evidence>
<keyword evidence="3" id="KW-1185">Reference proteome</keyword>
<dbReference type="Proteomes" id="UP000448943">
    <property type="component" value="Unassembled WGS sequence"/>
</dbReference>
<gene>
    <name evidence="2" type="ORF">ERL59_02350</name>
</gene>
<feature type="transmembrane region" description="Helical" evidence="1">
    <location>
        <begin position="6"/>
        <end position="31"/>
    </location>
</feature>
<organism evidence="2 3">
    <name type="scientific">Chengkuizengella marina</name>
    <dbReference type="NCBI Taxonomy" id="2507566"/>
    <lineage>
        <taxon>Bacteria</taxon>
        <taxon>Bacillati</taxon>
        <taxon>Bacillota</taxon>
        <taxon>Bacilli</taxon>
        <taxon>Bacillales</taxon>
        <taxon>Paenibacillaceae</taxon>
        <taxon>Chengkuizengella</taxon>
    </lineage>
</organism>
<sequence>MDLMYGLMGVFSFSTIVFGLAASVFYIYAIVKAFGFMKSKTENDLSANEIMERNNQLLEQLLAERFEKKENN</sequence>
<evidence type="ECO:0000313" key="2">
    <source>
        <dbReference type="EMBL" id="NBI27803.1"/>
    </source>
</evidence>
<keyword evidence="1" id="KW-0472">Membrane</keyword>
<dbReference type="EMBL" id="SIJB01000007">
    <property type="protein sequence ID" value="NBI27803.1"/>
    <property type="molecule type" value="Genomic_DNA"/>
</dbReference>
<keyword evidence="1" id="KW-1133">Transmembrane helix</keyword>